<name>W4VN42_9BACI</name>
<sequence length="111" mass="13025">MKNNFAQQSNLPSSDRDEVLTYLRHIITDQLKGKTCNVYLFGSWTRNEEKRTSDIDIAIESKKQLSEQCWLELSERIEESYLPYRVDIVNLSNASQVIQEKVKKEGVIWKD</sequence>
<comment type="caution">
    <text evidence="2">The sequence shown here is derived from an EMBL/GenBank/DDBJ whole genome shotgun (WGS) entry which is preliminary data.</text>
</comment>
<dbReference type="RefSeq" id="WP_052000738.1">
    <property type="nucleotide sequence ID" value="NZ_BAVS01000027.1"/>
</dbReference>
<dbReference type="eggNOG" id="COG1708">
    <property type="taxonomic scope" value="Bacteria"/>
</dbReference>
<feature type="domain" description="Polymerase beta nucleotidyltransferase" evidence="1">
    <location>
        <begin position="37"/>
        <end position="107"/>
    </location>
</feature>
<gene>
    <name evidence="2" type="ORF">JCM21714_3781</name>
</gene>
<dbReference type="Gene3D" id="3.30.460.10">
    <property type="entry name" value="Beta Polymerase, domain 2"/>
    <property type="match status" value="1"/>
</dbReference>
<protein>
    <submittedName>
        <fullName evidence="2">Nucleotidyltransferase</fullName>
    </submittedName>
</protein>
<dbReference type="CDD" id="cd05403">
    <property type="entry name" value="NT_KNTase_like"/>
    <property type="match status" value="1"/>
</dbReference>
<organism evidence="2 3">
    <name type="scientific">Gracilibacillus boraciitolerans JCM 21714</name>
    <dbReference type="NCBI Taxonomy" id="1298598"/>
    <lineage>
        <taxon>Bacteria</taxon>
        <taxon>Bacillati</taxon>
        <taxon>Bacillota</taxon>
        <taxon>Bacilli</taxon>
        <taxon>Bacillales</taxon>
        <taxon>Bacillaceae</taxon>
        <taxon>Gracilibacillus</taxon>
    </lineage>
</organism>
<evidence type="ECO:0000313" key="3">
    <source>
        <dbReference type="Proteomes" id="UP000019102"/>
    </source>
</evidence>
<reference evidence="2 3" key="1">
    <citation type="journal article" date="2014" name="Genome Announc.">
        <title>Draft Genome Sequence of the Boron-Tolerant and Moderately Halotolerant Bacterium Gracilibacillus boraciitolerans JCM 21714T.</title>
        <authorList>
            <person name="Ahmed I."/>
            <person name="Oshima K."/>
            <person name="Suda W."/>
            <person name="Kitamura K."/>
            <person name="Iida T."/>
            <person name="Ohmori Y."/>
            <person name="Fujiwara T."/>
            <person name="Hattori M."/>
            <person name="Ohkuma M."/>
        </authorList>
    </citation>
    <scope>NUCLEOTIDE SEQUENCE [LARGE SCALE GENOMIC DNA]</scope>
    <source>
        <strain evidence="2 3">JCM 21714</strain>
    </source>
</reference>
<dbReference type="OrthoDB" id="9809668at2"/>
<dbReference type="InterPro" id="IPR041633">
    <property type="entry name" value="Polbeta"/>
</dbReference>
<dbReference type="GO" id="GO:0016740">
    <property type="term" value="F:transferase activity"/>
    <property type="evidence" value="ECO:0007669"/>
    <property type="project" value="UniProtKB-KW"/>
</dbReference>
<dbReference type="PANTHER" id="PTHR43852:SF2">
    <property type="entry name" value="PROTEIN ADENYLYLTRANSFERASE MNTA"/>
    <property type="match status" value="1"/>
</dbReference>
<dbReference type="Proteomes" id="UP000019102">
    <property type="component" value="Unassembled WGS sequence"/>
</dbReference>
<dbReference type="InterPro" id="IPR043519">
    <property type="entry name" value="NT_sf"/>
</dbReference>
<dbReference type="STRING" id="1298598.JCM21714_3781"/>
<dbReference type="SUPFAM" id="SSF81301">
    <property type="entry name" value="Nucleotidyltransferase"/>
    <property type="match status" value="1"/>
</dbReference>
<dbReference type="AlphaFoldDB" id="W4VN42"/>
<dbReference type="Pfam" id="PF18765">
    <property type="entry name" value="Polbeta"/>
    <property type="match status" value="1"/>
</dbReference>
<dbReference type="PANTHER" id="PTHR43852">
    <property type="entry name" value="NUCLEOTIDYLTRANSFERASE"/>
    <property type="match status" value="1"/>
</dbReference>
<keyword evidence="2" id="KW-0808">Transferase</keyword>
<evidence type="ECO:0000313" key="2">
    <source>
        <dbReference type="EMBL" id="GAE94607.1"/>
    </source>
</evidence>
<proteinExistence type="predicted"/>
<dbReference type="EMBL" id="BAVS01000027">
    <property type="protein sequence ID" value="GAE94607.1"/>
    <property type="molecule type" value="Genomic_DNA"/>
</dbReference>
<keyword evidence="3" id="KW-1185">Reference proteome</keyword>
<evidence type="ECO:0000259" key="1">
    <source>
        <dbReference type="Pfam" id="PF18765"/>
    </source>
</evidence>
<accession>W4VN42</accession>
<dbReference type="InterPro" id="IPR052930">
    <property type="entry name" value="TA_antitoxin_MntA"/>
</dbReference>